<name>A0A378UEL3_KLEPO</name>
<dbReference type="AlphaFoldDB" id="A0A378UEL3"/>
<proteinExistence type="predicted"/>
<evidence type="ECO:0000313" key="2">
    <source>
        <dbReference type="Proteomes" id="UP000254487"/>
    </source>
</evidence>
<gene>
    <name evidence="1" type="ORF">NCTC10313_07385</name>
</gene>
<sequence>MYKIFHLQITFAGMICEFAAVNNLGGTGLSGIADNAVGAGFCILCGLNKRRILRYLIRWPVRERLRNRFAGIPLAELQG</sequence>
<protein>
    <submittedName>
        <fullName evidence="1">Uncharacterized protein</fullName>
    </submittedName>
</protein>
<organism evidence="1 2">
    <name type="scientific">Klebsiella pneumoniae subsp. ozaenae</name>
    <dbReference type="NCBI Taxonomy" id="574"/>
    <lineage>
        <taxon>Bacteria</taxon>
        <taxon>Pseudomonadati</taxon>
        <taxon>Pseudomonadota</taxon>
        <taxon>Gammaproteobacteria</taxon>
        <taxon>Enterobacterales</taxon>
        <taxon>Enterobacteriaceae</taxon>
        <taxon>Klebsiella/Raoultella group</taxon>
        <taxon>Klebsiella</taxon>
        <taxon>Klebsiella pneumoniae complex</taxon>
    </lineage>
</organism>
<accession>A0A378UEL3</accession>
<reference evidence="1 2" key="1">
    <citation type="submission" date="2018-06" db="EMBL/GenBank/DDBJ databases">
        <authorList>
            <consortium name="Pathogen Informatics"/>
            <person name="Doyle S."/>
        </authorList>
    </citation>
    <scope>NUCLEOTIDE SEQUENCE [LARGE SCALE GENOMIC DNA]</scope>
    <source>
        <strain evidence="1 2">NCTC10313</strain>
    </source>
</reference>
<dbReference type="EMBL" id="UGLW01000005">
    <property type="protein sequence ID" value="STZ75193.1"/>
    <property type="molecule type" value="Genomic_DNA"/>
</dbReference>
<evidence type="ECO:0000313" key="1">
    <source>
        <dbReference type="EMBL" id="STZ75193.1"/>
    </source>
</evidence>
<dbReference type="Proteomes" id="UP000254487">
    <property type="component" value="Unassembled WGS sequence"/>
</dbReference>